<dbReference type="Gene3D" id="1.10.238.10">
    <property type="entry name" value="EF-hand"/>
    <property type="match status" value="1"/>
</dbReference>
<dbReference type="GO" id="GO:0005509">
    <property type="term" value="F:calcium ion binding"/>
    <property type="evidence" value="ECO:0007669"/>
    <property type="project" value="InterPro"/>
</dbReference>
<name>A0A7S3BAP9_9VIRI</name>
<evidence type="ECO:0000256" key="1">
    <source>
        <dbReference type="ARBA" id="ARBA00022837"/>
    </source>
</evidence>
<dbReference type="SUPFAM" id="SSF47473">
    <property type="entry name" value="EF-hand"/>
    <property type="match status" value="1"/>
</dbReference>
<dbReference type="PROSITE" id="PS50222">
    <property type="entry name" value="EF_HAND_2"/>
    <property type="match status" value="1"/>
</dbReference>
<protein>
    <recommendedName>
        <fullName evidence="3">EF-hand domain-containing protein</fullName>
    </recommendedName>
</protein>
<keyword evidence="1" id="KW-0106">Calcium</keyword>
<proteinExistence type="predicted"/>
<feature type="domain" description="EF-hand" evidence="3">
    <location>
        <begin position="61"/>
        <end position="96"/>
    </location>
</feature>
<dbReference type="Pfam" id="PF13202">
    <property type="entry name" value="EF-hand_5"/>
    <property type="match status" value="1"/>
</dbReference>
<feature type="region of interest" description="Disordered" evidence="2">
    <location>
        <begin position="1"/>
        <end position="29"/>
    </location>
</feature>
<gene>
    <name evidence="4" type="ORF">PSIN1315_LOCUS1741</name>
</gene>
<accession>A0A7S3BAP9</accession>
<sequence length="136" mass="14128">MLGAGGGAGASVAGPFSVPENANAETDEQLGAAAEALVRQSYDEAVVEVEQAVAEVGEDAAFEEALMDAFKAFDLDGDGELDALELGELLELVGRPRADGLSVMPSGEGKCNFEQFVALFCEGLDEEEEVVVEGEK</sequence>
<dbReference type="InterPro" id="IPR011992">
    <property type="entry name" value="EF-hand-dom_pair"/>
</dbReference>
<dbReference type="EMBL" id="HBHY01002734">
    <property type="protein sequence ID" value="CAE0127878.1"/>
    <property type="molecule type" value="Transcribed_RNA"/>
</dbReference>
<dbReference type="PROSITE" id="PS00018">
    <property type="entry name" value="EF_HAND_1"/>
    <property type="match status" value="1"/>
</dbReference>
<evidence type="ECO:0000313" key="4">
    <source>
        <dbReference type="EMBL" id="CAE0127878.1"/>
    </source>
</evidence>
<organism evidence="4">
    <name type="scientific">Prasinoderma singulare</name>
    <dbReference type="NCBI Taxonomy" id="676789"/>
    <lineage>
        <taxon>Eukaryota</taxon>
        <taxon>Viridiplantae</taxon>
        <taxon>Prasinodermophyta</taxon>
        <taxon>Prasinodermophyceae</taxon>
        <taxon>Prasinodermales</taxon>
        <taxon>Prasinodermaceae</taxon>
        <taxon>Prasinoderma</taxon>
    </lineage>
</organism>
<evidence type="ECO:0000259" key="3">
    <source>
        <dbReference type="PROSITE" id="PS50222"/>
    </source>
</evidence>
<dbReference type="AlphaFoldDB" id="A0A7S3BAP9"/>
<evidence type="ECO:0000256" key="2">
    <source>
        <dbReference type="SAM" id="MobiDB-lite"/>
    </source>
</evidence>
<dbReference type="InterPro" id="IPR018247">
    <property type="entry name" value="EF_Hand_1_Ca_BS"/>
</dbReference>
<dbReference type="InterPro" id="IPR002048">
    <property type="entry name" value="EF_hand_dom"/>
</dbReference>
<reference evidence="4" key="1">
    <citation type="submission" date="2021-01" db="EMBL/GenBank/DDBJ databases">
        <authorList>
            <person name="Corre E."/>
            <person name="Pelletier E."/>
            <person name="Niang G."/>
            <person name="Scheremetjew M."/>
            <person name="Finn R."/>
            <person name="Kale V."/>
            <person name="Holt S."/>
            <person name="Cochrane G."/>
            <person name="Meng A."/>
            <person name="Brown T."/>
            <person name="Cohen L."/>
        </authorList>
    </citation>
    <scope>NUCLEOTIDE SEQUENCE</scope>
    <source>
        <strain evidence="4">RCC927</strain>
    </source>
</reference>